<dbReference type="InterPro" id="IPR003010">
    <property type="entry name" value="C-N_Hydrolase"/>
</dbReference>
<evidence type="ECO:0000256" key="1">
    <source>
        <dbReference type="SAM" id="MobiDB-lite"/>
    </source>
</evidence>
<dbReference type="InterPro" id="IPR036526">
    <property type="entry name" value="C-N_Hydrolase_sf"/>
</dbReference>
<proteinExistence type="predicted"/>
<protein>
    <recommendedName>
        <fullName evidence="3">CN hydrolase domain-containing protein</fullName>
    </recommendedName>
</protein>
<dbReference type="Pfam" id="PF00795">
    <property type="entry name" value="CN_hydrolase"/>
    <property type="match status" value="1"/>
</dbReference>
<feature type="region of interest" description="Disordered" evidence="1">
    <location>
        <begin position="212"/>
        <end position="276"/>
    </location>
</feature>
<dbReference type="GeneID" id="77730810"/>
<dbReference type="RefSeq" id="XP_052941684.1">
    <property type="nucleotide sequence ID" value="XM_053091605.1"/>
</dbReference>
<keyword evidence="2" id="KW-1133">Transmembrane helix</keyword>
<feature type="compositionally biased region" description="Low complexity" evidence="1">
    <location>
        <begin position="234"/>
        <end position="250"/>
    </location>
</feature>
<gene>
    <name evidence="4" type="ORF">MKK02DRAFT_41539</name>
</gene>
<feature type="transmembrane region" description="Helical" evidence="2">
    <location>
        <begin position="21"/>
        <end position="42"/>
    </location>
</feature>
<feature type="transmembrane region" description="Helical" evidence="2">
    <location>
        <begin position="138"/>
        <end position="158"/>
    </location>
</feature>
<keyword evidence="2" id="KW-0472">Membrane</keyword>
<dbReference type="Proteomes" id="UP001164286">
    <property type="component" value="Unassembled WGS sequence"/>
</dbReference>
<evidence type="ECO:0000256" key="2">
    <source>
        <dbReference type="SAM" id="Phobius"/>
    </source>
</evidence>
<organism evidence="4 5">
    <name type="scientific">Dioszegia hungarica</name>
    <dbReference type="NCBI Taxonomy" id="4972"/>
    <lineage>
        <taxon>Eukaryota</taxon>
        <taxon>Fungi</taxon>
        <taxon>Dikarya</taxon>
        <taxon>Basidiomycota</taxon>
        <taxon>Agaricomycotina</taxon>
        <taxon>Tremellomycetes</taxon>
        <taxon>Tremellales</taxon>
        <taxon>Bulleribasidiaceae</taxon>
        <taxon>Dioszegia</taxon>
    </lineage>
</organism>
<evidence type="ECO:0000313" key="4">
    <source>
        <dbReference type="EMBL" id="KAI9631907.1"/>
    </source>
</evidence>
<evidence type="ECO:0000259" key="3">
    <source>
        <dbReference type="PROSITE" id="PS50263"/>
    </source>
</evidence>
<feature type="compositionally biased region" description="Low complexity" evidence="1">
    <location>
        <begin position="645"/>
        <end position="659"/>
    </location>
</feature>
<dbReference type="SUPFAM" id="SSF56317">
    <property type="entry name" value="Carbon-nitrogen hydrolase"/>
    <property type="match status" value="1"/>
</dbReference>
<feature type="domain" description="CN hydrolase" evidence="3">
    <location>
        <begin position="301"/>
        <end position="576"/>
    </location>
</feature>
<dbReference type="Gene3D" id="3.60.110.10">
    <property type="entry name" value="Carbon-nitrogen hydrolase"/>
    <property type="match status" value="1"/>
</dbReference>
<name>A0AA38GZS2_9TREE</name>
<keyword evidence="5" id="KW-1185">Reference proteome</keyword>
<dbReference type="EMBL" id="JAKWFO010000016">
    <property type="protein sequence ID" value="KAI9631907.1"/>
    <property type="molecule type" value="Genomic_DNA"/>
</dbReference>
<reference evidence="4" key="1">
    <citation type="journal article" date="2022" name="G3 (Bethesda)">
        <title>High quality genome of the basidiomycete yeast Dioszegia hungarica PDD-24b-2 isolated from cloud water.</title>
        <authorList>
            <person name="Jarrige D."/>
            <person name="Haridas S."/>
            <person name="Bleykasten-Grosshans C."/>
            <person name="Joly M."/>
            <person name="Nadalig T."/>
            <person name="Sancelme M."/>
            <person name="Vuilleumier S."/>
            <person name="Grigoriev I.V."/>
            <person name="Amato P."/>
            <person name="Bringel F."/>
        </authorList>
    </citation>
    <scope>NUCLEOTIDE SEQUENCE</scope>
    <source>
        <strain evidence="4">PDD-24b-2</strain>
    </source>
</reference>
<feature type="transmembrane region" description="Helical" evidence="2">
    <location>
        <begin position="106"/>
        <end position="126"/>
    </location>
</feature>
<dbReference type="AlphaFoldDB" id="A0AA38GZS2"/>
<keyword evidence="2" id="KW-0812">Transmembrane</keyword>
<accession>A0AA38GZS2</accession>
<sequence>MDFHRIRTLASGSMYNLYEGIFTLKNYSLPHVLLALTGFLFQSPNTSPTFYFTSLPILIHLAATSTVPEYVAKAIVPLISATTGSSLFTSWNLVSSAAQVIAGQTALSACVGLMAGMAVLVHRLAIRFGGLEEGSWDTTLVFGLIWAAAWLVFTWASPFGRFSIPSPLPADITLLAPVHRYLGTTGVDALLGSAAYVVYHTGQYMRQELPAIDAPTTPHTPPPKDSAHISVMGSTRTSCSSDSDSTLHSTPFVTPFGSSSDRSTAPASASPGSRRRYSPKASIAALAALGGVLSSLPEAVLQTTSDSLDTQTPFGLGFVLPPGKGSWRLYELVHEAQTIGNRANLLVFPESAYQAYDKWDRQYAIDKFVSEVCRQYGVWVQLGIDTPSDEYHIEELSLGGANSTYTTVQAGKKINEVVLLGPEGYTGSYVKQTLIPYVESFPFHRGIMPVPTWTISLPPPPGINKTDWTLGPPYVRPIVVSPLICLDTFHPDLLASPEQPPDLFTVSAAALTHKIARHIVGQAESLALTQNAPVMVVAGSRGRMGEGISALLDSWGRVLMEQRGGRSIIYQVALSYSRDGKPPGGAWVSRSTGLACAFITILGFTITKKQTSRHARTSDSFPMKILTRIKSKLFSSASSTTDTDLADTAAYDPQPTSQSPSPPWRTDHLPWNGGQGGRRSDSSRGWRQSGADSQRGAGISLV</sequence>
<feature type="region of interest" description="Disordered" evidence="1">
    <location>
        <begin position="645"/>
        <end position="702"/>
    </location>
</feature>
<feature type="compositionally biased region" description="Polar residues" evidence="1">
    <location>
        <begin position="256"/>
        <end position="271"/>
    </location>
</feature>
<evidence type="ECO:0000313" key="5">
    <source>
        <dbReference type="Proteomes" id="UP001164286"/>
    </source>
</evidence>
<dbReference type="PROSITE" id="PS50263">
    <property type="entry name" value="CN_HYDROLASE"/>
    <property type="match status" value="1"/>
</dbReference>
<comment type="caution">
    <text evidence="4">The sequence shown here is derived from an EMBL/GenBank/DDBJ whole genome shotgun (WGS) entry which is preliminary data.</text>
</comment>